<evidence type="ECO:0000259" key="8">
    <source>
        <dbReference type="PROSITE" id="PS50048"/>
    </source>
</evidence>
<dbReference type="PANTHER" id="PTHR36206:SF14">
    <property type="entry name" value="ZN(2)-C6 FUNGAL-TYPE DOMAIN-CONTAINING PROTEIN-RELATED"/>
    <property type="match status" value="1"/>
</dbReference>
<dbReference type="Proteomes" id="UP000018001">
    <property type="component" value="Unassembled WGS sequence"/>
</dbReference>
<sequence length="570" mass="63928">MLDNPHREVSRCSMEPADISFGGSRRRRVGSSKSKSGCLTCKIRRVKCDEAQPTCHRCSSTGRKCEYRAALSADPYSPNQRVRRREETVSTVSPATSLLSASTAGNKERRAFHFFFHHISPRLAGALDRDLWRGAILQISRSQPAIWDAVIAISCLYEHPPFSNTAPVAPAVKPPVIDPNHRLALTWYSRALSNVRNQLDKRSDIDPAVALLSCVLFICVEILQENILEALQLYQQGLQLICSLNSAINSSLRETEILFTGIIVPLFYRLGILSIFYGHDLPAGWPLIRPHGTIISFQTLSDARTTLYSLLSDVVMLARACTESMQCIPVDINLKEGLGARQTDLRLRLFAWHQTMVELKGKSRNDWDDAHCCTYSLLQMAYATSLIVVETCLDQDEMAYDYYRYLFQEVIEHAPSAISATAGHDGTPSPFTFELGASYPLFFTAQKCRDPIIRRQALDLLMRTPRVEGLHRVVPSTFVAANIIGIEEGVDIGEDGRPGAPWDVNFFPGREKRIGDNLVFYPNQDRSSGLHMKFKRHVKDSRGTWHLAEEIVRLKVSQKAAPSLDPGVRN</sequence>
<accession>V5G9Z5</accession>
<dbReference type="Pfam" id="PF00172">
    <property type="entry name" value="Zn_clus"/>
    <property type="match status" value="1"/>
</dbReference>
<feature type="domain" description="Zn(2)-C6 fungal-type" evidence="8">
    <location>
        <begin position="37"/>
        <end position="67"/>
    </location>
</feature>
<dbReference type="InterPro" id="IPR036864">
    <property type="entry name" value="Zn2-C6_fun-type_DNA-bd_sf"/>
</dbReference>
<evidence type="ECO:0000256" key="1">
    <source>
        <dbReference type="ARBA" id="ARBA00022723"/>
    </source>
</evidence>
<dbReference type="PROSITE" id="PS00463">
    <property type="entry name" value="ZN2_CY6_FUNGAL_1"/>
    <property type="match status" value="1"/>
</dbReference>
<name>V5G9Z5_BYSSN</name>
<evidence type="ECO:0000313" key="10">
    <source>
        <dbReference type="Proteomes" id="UP000018001"/>
    </source>
</evidence>
<dbReference type="Pfam" id="PF11951">
    <property type="entry name" value="Fungal_trans_2"/>
    <property type="match status" value="1"/>
</dbReference>
<dbReference type="AlphaFoldDB" id="V5G9Z5"/>
<evidence type="ECO:0000256" key="2">
    <source>
        <dbReference type="ARBA" id="ARBA00022833"/>
    </source>
</evidence>
<organism evidence="9 10">
    <name type="scientific">Byssochlamys spectabilis (strain No. 5 / NBRC 109023)</name>
    <name type="common">Paecilomyces variotii</name>
    <dbReference type="NCBI Taxonomy" id="1356009"/>
    <lineage>
        <taxon>Eukaryota</taxon>
        <taxon>Fungi</taxon>
        <taxon>Dikarya</taxon>
        <taxon>Ascomycota</taxon>
        <taxon>Pezizomycotina</taxon>
        <taxon>Eurotiomycetes</taxon>
        <taxon>Eurotiomycetidae</taxon>
        <taxon>Eurotiales</taxon>
        <taxon>Thermoascaceae</taxon>
        <taxon>Paecilomyces</taxon>
    </lineage>
</organism>
<dbReference type="GO" id="GO:0000981">
    <property type="term" value="F:DNA-binding transcription factor activity, RNA polymerase II-specific"/>
    <property type="evidence" value="ECO:0007669"/>
    <property type="project" value="InterPro"/>
</dbReference>
<dbReference type="SMART" id="SM00066">
    <property type="entry name" value="GAL4"/>
    <property type="match status" value="1"/>
</dbReference>
<dbReference type="HOGENOM" id="CLU_011409_12_1_1"/>
<keyword evidence="5" id="KW-0804">Transcription</keyword>
<keyword evidence="6" id="KW-0539">Nucleus</keyword>
<reference evidence="10" key="1">
    <citation type="journal article" date="2014" name="Genome Announc.">
        <title>Draft genome sequence of the formaldehyde-resistant fungus Byssochlamys spectabilis No. 5 (anamorph Paecilomyces variotii No. 5) (NBRC109023).</title>
        <authorList>
            <person name="Oka T."/>
            <person name="Ekino K."/>
            <person name="Fukuda K."/>
            <person name="Nomura Y."/>
        </authorList>
    </citation>
    <scope>NUCLEOTIDE SEQUENCE [LARGE SCALE GENOMIC DNA]</scope>
    <source>
        <strain evidence="10">No. 5 / NBRC 109023</strain>
    </source>
</reference>
<evidence type="ECO:0000256" key="5">
    <source>
        <dbReference type="ARBA" id="ARBA00023163"/>
    </source>
</evidence>
<evidence type="ECO:0000256" key="4">
    <source>
        <dbReference type="ARBA" id="ARBA00023125"/>
    </source>
</evidence>
<dbReference type="GO" id="GO:0003677">
    <property type="term" value="F:DNA binding"/>
    <property type="evidence" value="ECO:0007669"/>
    <property type="project" value="UniProtKB-KW"/>
</dbReference>
<keyword evidence="10" id="KW-1185">Reference proteome</keyword>
<dbReference type="InParanoid" id="V5G9Z5"/>
<gene>
    <name evidence="9" type="ORF">PVAR5_6417</name>
</gene>
<protein>
    <submittedName>
        <fullName evidence="9">C6 finger domain protein</fullName>
    </submittedName>
</protein>
<dbReference type="eggNOG" id="ENOG502SPEG">
    <property type="taxonomic scope" value="Eukaryota"/>
</dbReference>
<feature type="region of interest" description="Disordered" evidence="7">
    <location>
        <begin position="1"/>
        <end position="34"/>
    </location>
</feature>
<evidence type="ECO:0000256" key="7">
    <source>
        <dbReference type="SAM" id="MobiDB-lite"/>
    </source>
</evidence>
<dbReference type="GO" id="GO:0008270">
    <property type="term" value="F:zinc ion binding"/>
    <property type="evidence" value="ECO:0007669"/>
    <property type="project" value="InterPro"/>
</dbReference>
<proteinExistence type="predicted"/>
<keyword evidence="2" id="KW-0862">Zinc</keyword>
<dbReference type="EMBL" id="BAUL01000212">
    <property type="protein sequence ID" value="GAD97737.1"/>
    <property type="molecule type" value="Genomic_DNA"/>
</dbReference>
<dbReference type="CDD" id="cd00067">
    <property type="entry name" value="GAL4"/>
    <property type="match status" value="1"/>
</dbReference>
<dbReference type="Gene3D" id="4.10.240.10">
    <property type="entry name" value="Zn(2)-C6 fungal-type DNA-binding domain"/>
    <property type="match status" value="1"/>
</dbReference>
<evidence type="ECO:0000313" key="9">
    <source>
        <dbReference type="EMBL" id="GAD97737.1"/>
    </source>
</evidence>
<keyword evidence="1" id="KW-0479">Metal-binding</keyword>
<dbReference type="InterPro" id="IPR001138">
    <property type="entry name" value="Zn2Cys6_DnaBD"/>
</dbReference>
<comment type="caution">
    <text evidence="9">The sequence shown here is derived from an EMBL/GenBank/DDBJ whole genome shotgun (WGS) entry which is preliminary data.</text>
</comment>
<evidence type="ECO:0000256" key="3">
    <source>
        <dbReference type="ARBA" id="ARBA00023015"/>
    </source>
</evidence>
<dbReference type="SUPFAM" id="SSF57701">
    <property type="entry name" value="Zn2/Cys6 DNA-binding domain"/>
    <property type="match status" value="1"/>
</dbReference>
<dbReference type="OrthoDB" id="3145928at2759"/>
<dbReference type="InterPro" id="IPR052360">
    <property type="entry name" value="Transcr_Regulatory_Proteins"/>
</dbReference>
<keyword evidence="4" id="KW-0238">DNA-binding</keyword>
<feature type="compositionally biased region" description="Basic and acidic residues" evidence="7">
    <location>
        <begin position="1"/>
        <end position="10"/>
    </location>
</feature>
<dbReference type="PANTHER" id="PTHR36206">
    <property type="entry name" value="ASPERCRYPTIN BIOSYNTHESIS CLUSTER-SPECIFIC TRANSCRIPTION REGULATOR ATNN-RELATED"/>
    <property type="match status" value="1"/>
</dbReference>
<keyword evidence="3" id="KW-0805">Transcription regulation</keyword>
<evidence type="ECO:0000256" key="6">
    <source>
        <dbReference type="ARBA" id="ARBA00023242"/>
    </source>
</evidence>
<dbReference type="InterPro" id="IPR021858">
    <property type="entry name" value="Fun_TF"/>
</dbReference>
<dbReference type="PROSITE" id="PS50048">
    <property type="entry name" value="ZN2_CY6_FUNGAL_2"/>
    <property type="match status" value="1"/>
</dbReference>